<evidence type="ECO:0000259" key="1">
    <source>
        <dbReference type="Pfam" id="PF01370"/>
    </source>
</evidence>
<gene>
    <name evidence="2" type="ORF">GCM10010528_20340</name>
</gene>
<sequence length="348" mass="37448">MRVAVTGAAGFVGTNLIDELISDGHDVVAIDRDIPSEQRHPAQRCEWREVDIFDADALTASFAGVDRVYHLVAMITLKQEDPIAWRVNTEGVTTVARAALAAGVERFVHCSSIHSFDQYSCGGHIDESSPRSTDTAIPVYDRSKWAGEQKLRAVIADGLDAVIVNPSGVYGPTDGTYGRPLSRINGILRDAARGFVPVFIDGAFDLVDVRDVARGLILAGERGRTGENYIIGGEHVRLIDALREAARLTGRPRAQFAIPTSVLNVVITLIEPIGHLFGSDLVSRASLAALQAAPTIDISKARDELGYTPRPNRQTIADLVDFFAETGRLGSARLQRAGRETPATVAGS</sequence>
<dbReference type="SUPFAM" id="SSF51735">
    <property type="entry name" value="NAD(P)-binding Rossmann-fold domains"/>
    <property type="match status" value="1"/>
</dbReference>
<dbReference type="EMBL" id="BAAAVS010000024">
    <property type="protein sequence ID" value="GAA3039710.1"/>
    <property type="molecule type" value="Genomic_DNA"/>
</dbReference>
<reference evidence="3" key="1">
    <citation type="journal article" date="2019" name="Int. J. Syst. Evol. Microbiol.">
        <title>The Global Catalogue of Microorganisms (GCM) 10K type strain sequencing project: providing services to taxonomists for standard genome sequencing and annotation.</title>
        <authorList>
            <consortium name="The Broad Institute Genomics Platform"/>
            <consortium name="The Broad Institute Genome Sequencing Center for Infectious Disease"/>
            <person name="Wu L."/>
            <person name="Ma J."/>
        </authorList>
    </citation>
    <scope>NUCLEOTIDE SEQUENCE [LARGE SCALE GENOMIC DNA]</scope>
    <source>
        <strain evidence="3">JCM 14234</strain>
    </source>
</reference>
<dbReference type="Gene3D" id="3.40.50.720">
    <property type="entry name" value="NAD(P)-binding Rossmann-like Domain"/>
    <property type="match status" value="1"/>
</dbReference>
<keyword evidence="3" id="KW-1185">Reference proteome</keyword>
<name>A0ABP6LG85_9ACTN</name>
<evidence type="ECO:0000313" key="2">
    <source>
        <dbReference type="EMBL" id="GAA3039710.1"/>
    </source>
</evidence>
<accession>A0ABP6LG85</accession>
<proteinExistence type="predicted"/>
<dbReference type="InterPro" id="IPR036291">
    <property type="entry name" value="NAD(P)-bd_dom_sf"/>
</dbReference>
<dbReference type="InterPro" id="IPR051783">
    <property type="entry name" value="NAD(P)-dependent_oxidoreduct"/>
</dbReference>
<feature type="domain" description="NAD-dependent epimerase/dehydratase" evidence="1">
    <location>
        <begin position="3"/>
        <end position="232"/>
    </location>
</feature>
<dbReference type="PANTHER" id="PTHR48079">
    <property type="entry name" value="PROTEIN YEEZ"/>
    <property type="match status" value="1"/>
</dbReference>
<dbReference type="InterPro" id="IPR001509">
    <property type="entry name" value="Epimerase_deHydtase"/>
</dbReference>
<dbReference type="Proteomes" id="UP001501035">
    <property type="component" value="Unassembled WGS sequence"/>
</dbReference>
<dbReference type="RefSeq" id="WP_290705313.1">
    <property type="nucleotide sequence ID" value="NZ_BAAAVS010000024.1"/>
</dbReference>
<dbReference type="PANTHER" id="PTHR48079:SF6">
    <property type="entry name" value="NAD(P)-BINDING DOMAIN-CONTAINING PROTEIN-RELATED"/>
    <property type="match status" value="1"/>
</dbReference>
<protein>
    <submittedName>
        <fullName evidence="2">NAD-dependent epimerase/dehydratase family protein</fullName>
    </submittedName>
</protein>
<comment type="caution">
    <text evidence="2">The sequence shown here is derived from an EMBL/GenBank/DDBJ whole genome shotgun (WGS) entry which is preliminary data.</text>
</comment>
<dbReference type="Pfam" id="PF01370">
    <property type="entry name" value="Epimerase"/>
    <property type="match status" value="1"/>
</dbReference>
<evidence type="ECO:0000313" key="3">
    <source>
        <dbReference type="Proteomes" id="UP001501035"/>
    </source>
</evidence>
<organism evidence="2 3">
    <name type="scientific">Gordonia defluvii</name>
    <dbReference type="NCBI Taxonomy" id="283718"/>
    <lineage>
        <taxon>Bacteria</taxon>
        <taxon>Bacillati</taxon>
        <taxon>Actinomycetota</taxon>
        <taxon>Actinomycetes</taxon>
        <taxon>Mycobacteriales</taxon>
        <taxon>Gordoniaceae</taxon>
        <taxon>Gordonia</taxon>
    </lineage>
</organism>